<protein>
    <submittedName>
        <fullName evidence="1">Uncharacterized protein</fullName>
    </submittedName>
</protein>
<reference evidence="2" key="1">
    <citation type="submission" date="2024-04" db="EMBL/GenBank/DDBJ databases">
        <title>Phylogenomic analyses of a clade within the roseobacter group suggest taxonomic reassignments of species of the genera Aestuariivita, Citreicella, Loktanella, Nautella, Pelagibaca, Ruegeria, Thalassobius, Thiobacimonas and Tropicibacter, and the proposal o.</title>
        <authorList>
            <person name="Jeon C.O."/>
        </authorList>
    </citation>
    <scope>NUCLEOTIDE SEQUENCE [LARGE SCALE GENOMIC DNA]</scope>
    <source>
        <strain evidence="2">SS1-5</strain>
    </source>
</reference>
<organism evidence="1 2">
    <name type="scientific">Yoonia rhodophyticola</name>
    <dbReference type="NCBI Taxonomy" id="3137370"/>
    <lineage>
        <taxon>Bacteria</taxon>
        <taxon>Pseudomonadati</taxon>
        <taxon>Pseudomonadota</taxon>
        <taxon>Alphaproteobacteria</taxon>
        <taxon>Rhodobacterales</taxon>
        <taxon>Paracoccaceae</taxon>
        <taxon>Yoonia</taxon>
    </lineage>
</organism>
<evidence type="ECO:0000313" key="2">
    <source>
        <dbReference type="Proteomes" id="UP001470809"/>
    </source>
</evidence>
<reference evidence="1 2" key="2">
    <citation type="submission" date="2024-08" db="EMBL/GenBank/DDBJ databases">
        <title>Phylogenomic analyses of a clade within the roseobacter group suggest taxonomic reassignments of species of the genera Aestuariivita, Citreicella, Loktanella, Nautella, Pelagibaca, Ruegeria, Thalassobius, Thiobacimonas and Tropicibacter, and the proposal o.</title>
        <authorList>
            <person name="Jeon C.O."/>
        </authorList>
    </citation>
    <scope>NUCLEOTIDE SEQUENCE [LARGE SCALE GENOMIC DNA]</scope>
    <source>
        <strain evidence="1 2">SS1-5</strain>
    </source>
</reference>
<dbReference type="KEGG" id="yrh:AABB31_04820"/>
<gene>
    <name evidence="1" type="ORF">AABB31_04820</name>
</gene>
<accession>A0AAN0MBV8</accession>
<keyword evidence="2" id="KW-1185">Reference proteome</keyword>
<evidence type="ECO:0000313" key="1">
    <source>
        <dbReference type="EMBL" id="WZU68248.1"/>
    </source>
</evidence>
<sequence>MQDQITAAAIKPNTSIGTYLAETKTFWDAPPFKRQKEGLPQLLDAMDNRDQDWRVVLEHLEHAHANEGTKVTRNKLEAFLNAAFSNVTMLGMTSLRTIQLHTLVADGLGLHFFDDPLLPDWGALYRGGDETAVADALRSALREGQD</sequence>
<name>A0AAN0MBV8_9RHOB</name>
<dbReference type="AlphaFoldDB" id="A0AAN0MBV8"/>
<dbReference type="RefSeq" id="WP_342077541.1">
    <property type="nucleotide sequence ID" value="NZ_CP151767.2"/>
</dbReference>
<proteinExistence type="predicted"/>
<dbReference type="EMBL" id="CP151767">
    <property type="protein sequence ID" value="WZU68248.1"/>
    <property type="molecule type" value="Genomic_DNA"/>
</dbReference>
<dbReference type="Proteomes" id="UP001470809">
    <property type="component" value="Chromosome"/>
</dbReference>